<gene>
    <name evidence="1" type="ORF">MRB53_026010</name>
</gene>
<dbReference type="EMBL" id="CM056816">
    <property type="protein sequence ID" value="KAJ8632674.1"/>
    <property type="molecule type" value="Genomic_DNA"/>
</dbReference>
<protein>
    <submittedName>
        <fullName evidence="1">Uncharacterized protein</fullName>
    </submittedName>
</protein>
<reference evidence="1 2" key="1">
    <citation type="journal article" date="2022" name="Hortic Res">
        <title>A haplotype resolved chromosomal level avocado genome allows analysis of novel avocado genes.</title>
        <authorList>
            <person name="Nath O."/>
            <person name="Fletcher S.J."/>
            <person name="Hayward A."/>
            <person name="Shaw L.M."/>
            <person name="Masouleh A.K."/>
            <person name="Furtado A."/>
            <person name="Henry R.J."/>
            <person name="Mitter N."/>
        </authorList>
    </citation>
    <scope>NUCLEOTIDE SEQUENCE [LARGE SCALE GENOMIC DNA]</scope>
    <source>
        <strain evidence="2">cv. Hass</strain>
    </source>
</reference>
<accession>A0ACC2LGX5</accession>
<keyword evidence="2" id="KW-1185">Reference proteome</keyword>
<dbReference type="Proteomes" id="UP001234297">
    <property type="component" value="Chromosome 8"/>
</dbReference>
<name>A0ACC2LGX5_PERAE</name>
<evidence type="ECO:0000313" key="1">
    <source>
        <dbReference type="EMBL" id="KAJ8632674.1"/>
    </source>
</evidence>
<sequence length="386" mass="42691">MEDSEEEDTDTSITPFSEGTSSATPITIEGGTSSATPITIEGSAHDADSPAIPQTPDDAAFELVPSLALLKEQKDTVKIMLHGITHTLTNGNLNQLSNYERSNSKHLSKEDQIQRKILTAMLSGGQPSSLSSSNLLQAAPPPPPHAPQTRQGPPPSPVAPTSSVEARLATNEHDIARVKRLQSTWMNKMFQYLFCVSKSHRVWGWTNRDLRLPTRRIYSNEDVVRFAKTLHPKGAFGFECTLDRVIEELKGYSDFAIHRLLVYYYGIAARGALSEEHVLRSAKCKALAELLPSLKEHGHRVLIFSQWTAMLDILEWALDVIGVTYLRLDGSTQITERQTIVDAFNNDPSIFACLLSARAGGQGLNLIGADMDFNPQMDRQAEDWCH</sequence>
<comment type="caution">
    <text evidence="1">The sequence shown here is derived from an EMBL/GenBank/DDBJ whole genome shotgun (WGS) entry which is preliminary data.</text>
</comment>
<evidence type="ECO:0000313" key="2">
    <source>
        <dbReference type="Proteomes" id="UP001234297"/>
    </source>
</evidence>
<proteinExistence type="predicted"/>
<organism evidence="1 2">
    <name type="scientific">Persea americana</name>
    <name type="common">Avocado</name>
    <dbReference type="NCBI Taxonomy" id="3435"/>
    <lineage>
        <taxon>Eukaryota</taxon>
        <taxon>Viridiplantae</taxon>
        <taxon>Streptophyta</taxon>
        <taxon>Embryophyta</taxon>
        <taxon>Tracheophyta</taxon>
        <taxon>Spermatophyta</taxon>
        <taxon>Magnoliopsida</taxon>
        <taxon>Magnoliidae</taxon>
        <taxon>Laurales</taxon>
        <taxon>Lauraceae</taxon>
        <taxon>Persea</taxon>
    </lineage>
</organism>